<name>J7R0V7_HUIN7</name>
<evidence type="ECO:0000256" key="2">
    <source>
        <dbReference type="ARBA" id="ARBA00022840"/>
    </source>
</evidence>
<dbReference type="RefSeq" id="XP_022462686.1">
    <property type="nucleotide sequence ID" value="XM_022611259.1"/>
</dbReference>
<dbReference type="InterPro" id="IPR001752">
    <property type="entry name" value="Kinesin_motor_dom"/>
</dbReference>
<dbReference type="Gene3D" id="3.40.850.10">
    <property type="entry name" value="Kinesin motor domain"/>
    <property type="match status" value="1"/>
</dbReference>
<evidence type="ECO:0000256" key="6">
    <source>
        <dbReference type="SAM" id="MobiDB-lite"/>
    </source>
</evidence>
<reference evidence="8 9" key="1">
    <citation type="journal article" date="2011" name="Proc. Natl. Acad. Sci. U.S.A.">
        <title>Evolutionary erosion of yeast sex chromosomes by mating-type switching accidents.</title>
        <authorList>
            <person name="Gordon J.L."/>
            <person name="Armisen D."/>
            <person name="Proux-Wera E."/>
            <person name="Oheigeartaigh S.S."/>
            <person name="Byrne K.P."/>
            <person name="Wolfe K.H."/>
        </authorList>
    </citation>
    <scope>NUCLEOTIDE SEQUENCE [LARGE SCALE GENOMIC DNA]</scope>
    <source>
        <strain evidence="9">ATCC MYA-139 / BCRC 22969 / CBS 8797 / CCRC 22969 / KCTC 17520 / NBRC 10181 / NCYC 3082</strain>
    </source>
</reference>
<accession>J7R0V7</accession>
<dbReference type="KEGG" id="kng:KNAG_0A07880"/>
<feature type="region of interest" description="Disordered" evidence="6">
    <location>
        <begin position="54"/>
        <end position="91"/>
    </location>
</feature>
<feature type="coiled-coil region" evidence="5">
    <location>
        <begin position="140"/>
        <end position="206"/>
    </location>
</feature>
<evidence type="ECO:0000256" key="3">
    <source>
        <dbReference type="PROSITE-ProRule" id="PRU00283"/>
    </source>
</evidence>
<dbReference type="GO" id="GO:0003777">
    <property type="term" value="F:microtubule motor activity"/>
    <property type="evidence" value="ECO:0007669"/>
    <property type="project" value="InterPro"/>
</dbReference>
<reference evidence="9" key="2">
    <citation type="submission" date="2012-08" db="EMBL/GenBank/DDBJ databases">
        <title>Genome sequence of Kazachstania naganishii.</title>
        <authorList>
            <person name="Gordon J.L."/>
            <person name="Armisen D."/>
            <person name="Proux-Wera E."/>
            <person name="OhEigeartaigh S.S."/>
            <person name="Byrne K.P."/>
            <person name="Wolfe K.H."/>
        </authorList>
    </citation>
    <scope>NUCLEOTIDE SEQUENCE [LARGE SCALE GENOMIC DNA]</scope>
    <source>
        <strain evidence="9">ATCC MYA-139 / BCRC 22969 / CBS 8797 / CCRC 22969 / KCTC 17520 / NBRC 10181 / NCYC 3082</strain>
    </source>
</reference>
<keyword evidence="3 4" id="KW-0505">Motor protein</keyword>
<dbReference type="PRINTS" id="PR00380">
    <property type="entry name" value="KINESINHEAVY"/>
</dbReference>
<dbReference type="GO" id="GO:0005524">
    <property type="term" value="F:ATP binding"/>
    <property type="evidence" value="ECO:0007669"/>
    <property type="project" value="UniProtKB-UniRule"/>
</dbReference>
<keyword evidence="5" id="KW-0175">Coiled coil</keyword>
<gene>
    <name evidence="8" type="primary">KNAG0A07880</name>
    <name evidence="8" type="ordered locus">KNAG_0A07880</name>
</gene>
<comment type="similarity">
    <text evidence="3 4">Belongs to the TRAFAC class myosin-kinesin ATPase superfamily. Kinesin family.</text>
</comment>
<evidence type="ECO:0000313" key="8">
    <source>
        <dbReference type="EMBL" id="CCK68440.1"/>
    </source>
</evidence>
<dbReference type="PROSITE" id="PS50067">
    <property type="entry name" value="KINESIN_MOTOR_2"/>
    <property type="match status" value="1"/>
</dbReference>
<evidence type="ECO:0000256" key="4">
    <source>
        <dbReference type="RuleBase" id="RU000394"/>
    </source>
</evidence>
<dbReference type="InterPro" id="IPR036961">
    <property type="entry name" value="Kinesin_motor_dom_sf"/>
</dbReference>
<evidence type="ECO:0000256" key="1">
    <source>
        <dbReference type="ARBA" id="ARBA00022741"/>
    </source>
</evidence>
<dbReference type="GeneID" id="34524075"/>
<dbReference type="PROSITE" id="PS00411">
    <property type="entry name" value="KINESIN_MOTOR_1"/>
    <property type="match status" value="1"/>
</dbReference>
<evidence type="ECO:0000256" key="5">
    <source>
        <dbReference type="SAM" id="Coils"/>
    </source>
</evidence>
<dbReference type="PANTHER" id="PTHR47972:SF28">
    <property type="entry name" value="KINESIN-LIKE PROTEIN KLP-3"/>
    <property type="match status" value="1"/>
</dbReference>
<dbReference type="GO" id="GO:0007018">
    <property type="term" value="P:microtubule-based movement"/>
    <property type="evidence" value="ECO:0007669"/>
    <property type="project" value="InterPro"/>
</dbReference>
<dbReference type="FunFam" id="3.40.850.10:FF:000106">
    <property type="entry name" value="Kinesin-like protein KAR3"/>
    <property type="match status" value="1"/>
</dbReference>
<sequence length="764" mass="88178">MLFEGRLAAIFVHVYIVDTVLVLWNIKCTVWSEEEKLQDVILWTFRMTEVPTTPRKDDQGIGASGIPTSHAAMKRRYTTSPSPKNKHNNVENDMNSRLSLDGKISTGIQSILNRVSGSNITSLKSHSHLASFYKQQVKELNDLQTTLYNRKMELDELRDNLEVRKDQLKEQKYAVGRESGSKNTKEQQLRLRQTELSKLKEDLEARKKFLLDGFKLHLKQMEVENQTKKNKLAIEYRDKLEAVKRVKIKKMEDEKDQLAKEVDVLREKIANNDSTLDDMLRDVTQKYENMKEPWLKSFEVKWKENVEINEKCIQEITELRKELEENLQPKAEKLKSKFDSLKEQRDELIAKLKQQQKEHRKIEEEISQKKTTLRETEEREASLKEEISKTESDLKELNEILIKEETLRRSLHNKLQELRGNIRVFCRIRPTLEHIEDPDTGHITVNPFDNNYGVQSMEVMKQSSFSRAPVSFKFDKIFDTGESNDEVFKEVGQLVQSSLDGYNVCIFAYGQTGSGKTYTMLHPNDGVIPATISHIFDWVENLKERGWEYKISCQFVEIYNENIVDLLRSNENGTPWVNAGKCDVRHDHDLGKTTITNATTCVLESKESVDKVLKRATKLRSTASTLSNEHSSRSHSIFIIELHGVNHKTKEESCGVLNLVDLAGSERVHSSQVTGERLRETQNINRSLSCLGDVIYALNDKNTKRHIPFRNSKLTYLLQYSLVGNSKTLMFVNISPSSSHINETINSLRFASKVNATRMAKHEV</sequence>
<evidence type="ECO:0000259" key="7">
    <source>
        <dbReference type="PROSITE" id="PS50067"/>
    </source>
</evidence>
<dbReference type="Proteomes" id="UP000006310">
    <property type="component" value="Chromosome 1"/>
</dbReference>
<dbReference type="Pfam" id="PF00225">
    <property type="entry name" value="Kinesin"/>
    <property type="match status" value="1"/>
</dbReference>
<dbReference type="InterPro" id="IPR019821">
    <property type="entry name" value="Kinesin_motor_CS"/>
</dbReference>
<keyword evidence="1 3" id="KW-0547">Nucleotide-binding</keyword>
<evidence type="ECO:0000313" key="9">
    <source>
        <dbReference type="Proteomes" id="UP000006310"/>
    </source>
</evidence>
<dbReference type="SMART" id="SM00129">
    <property type="entry name" value="KISc"/>
    <property type="match status" value="1"/>
</dbReference>
<dbReference type="OrthoDB" id="3176171at2759"/>
<keyword evidence="9" id="KW-1185">Reference proteome</keyword>
<dbReference type="InterPro" id="IPR027417">
    <property type="entry name" value="P-loop_NTPase"/>
</dbReference>
<organism evidence="8 9">
    <name type="scientific">Huiozyma naganishii (strain ATCC MYA-139 / BCRC 22969 / CBS 8797 / KCTC 17520 / NBRC 10181 / NCYC 3082 / Yp74L-3)</name>
    <name type="common">Yeast</name>
    <name type="synonym">Kazachstania naganishii</name>
    <dbReference type="NCBI Taxonomy" id="1071383"/>
    <lineage>
        <taxon>Eukaryota</taxon>
        <taxon>Fungi</taxon>
        <taxon>Dikarya</taxon>
        <taxon>Ascomycota</taxon>
        <taxon>Saccharomycotina</taxon>
        <taxon>Saccharomycetes</taxon>
        <taxon>Saccharomycetales</taxon>
        <taxon>Saccharomycetaceae</taxon>
        <taxon>Huiozyma</taxon>
    </lineage>
</organism>
<proteinExistence type="inferred from homology"/>
<feature type="coiled-coil region" evidence="5">
    <location>
        <begin position="241"/>
        <end position="268"/>
    </location>
</feature>
<dbReference type="GO" id="GO:0005874">
    <property type="term" value="C:microtubule"/>
    <property type="evidence" value="ECO:0007669"/>
    <property type="project" value="UniProtKB-KW"/>
</dbReference>
<dbReference type="PANTHER" id="PTHR47972">
    <property type="entry name" value="KINESIN-LIKE PROTEIN KLP-3"/>
    <property type="match status" value="1"/>
</dbReference>
<protein>
    <recommendedName>
        <fullName evidence="4">Kinesin-like protein</fullName>
    </recommendedName>
</protein>
<dbReference type="InterPro" id="IPR027640">
    <property type="entry name" value="Kinesin-like_fam"/>
</dbReference>
<dbReference type="CDD" id="cd01366">
    <property type="entry name" value="KISc_C_terminal"/>
    <property type="match status" value="1"/>
</dbReference>
<dbReference type="GO" id="GO:0008017">
    <property type="term" value="F:microtubule binding"/>
    <property type="evidence" value="ECO:0007669"/>
    <property type="project" value="InterPro"/>
</dbReference>
<feature type="coiled-coil region" evidence="5">
    <location>
        <begin position="306"/>
        <end position="400"/>
    </location>
</feature>
<keyword evidence="4" id="KW-0493">Microtubule</keyword>
<dbReference type="EMBL" id="HE978314">
    <property type="protein sequence ID" value="CCK68440.1"/>
    <property type="molecule type" value="Genomic_DNA"/>
</dbReference>
<keyword evidence="2 3" id="KW-0067">ATP-binding</keyword>
<dbReference type="HOGENOM" id="CLU_001485_12_4_1"/>
<dbReference type="STRING" id="1071383.J7R0V7"/>
<feature type="binding site" evidence="3">
    <location>
        <begin position="510"/>
        <end position="517"/>
    </location>
    <ligand>
        <name>ATP</name>
        <dbReference type="ChEBI" id="CHEBI:30616"/>
    </ligand>
</feature>
<dbReference type="SUPFAM" id="SSF52540">
    <property type="entry name" value="P-loop containing nucleoside triphosphate hydrolases"/>
    <property type="match status" value="1"/>
</dbReference>
<dbReference type="OMA" id="ETARDKW"/>
<dbReference type="eggNOG" id="KOG0239">
    <property type="taxonomic scope" value="Eukaryota"/>
</dbReference>
<feature type="domain" description="Kinesin motor" evidence="7">
    <location>
        <begin position="421"/>
        <end position="757"/>
    </location>
</feature>
<dbReference type="AlphaFoldDB" id="J7R0V7"/>